<sequence>MTSHYKTTLKTFKMTDVSQLMQNLNISGSGHPWNQYYSSERSKKEPVGYKQLLSRCSLEQIQRFRNASEQLWLNAPRTTNSSQNERAQLLTSDLFPQGPFAYYSVAYKSRISLILTPVFNEVAAHDRLDLKIVILNKNARDTLNEGKVNLDDHPIGDVLCITKLQQNQTRQNIRRIDRIELKDVLTVHGKNFWEVCEFFPMGNDIIEKVITTPYIEVIKKDIIKGKRKQKRGKPDEKILMCVGSNMGNILMTTVFMPIIKPGQFISSLEQEHWLTVAKISPKLRTTNTYLPVVMDSTTAPEYVQKLFKDYQKAFAIRNRAGAYEALKIVVKHGSNGLRAIHDSKIDDNRYTTRIENYKRVEPFVFFTFKLIGASFTPPAMKWNRAVSVQITSPVCLPFVADVLGAHKDKMDLRVKARAPSHFFDEYILRDLKRCEISVKQRREVKKYEIDWDIKEGTNADKFIQAIYGGRSLVIPNIPKIPSIEIGGLQLLATQTRYAQLIAHEKVPALIGSSSFGCGKTAAIAAAALYAIKKIPEQIQMLTAVTNSAAVSIIEKLVQLDPKIRIVRIISPANMLQIPSTLLTRFDYPTVLFEHIEHIILREDAASDSHSYTIPEGLLKQMLYYIKKTQSTFGGSLTSERLRRLFIQAKNCNDGELLNYFMETRKPQIIVGTIQTIINSFSMSWRPFINMISTIQIDEASTVPRETLLQVVSLFPNSKYSLVGDYRQLSPYFEMDASKLLIDTAIGETLRDCVTQHLLPSVYFNGVFRFRPEITQQLGKLFYDSSLKSLYRPCHTEEKLATCEAWRLQRSNNFPMIFIDTIRSKARIRGQSLRNHQEATIVKNLVEHLVEFISTDDIAILCFYRAQMMELQNLSEDFGIHVGCVDSGQGREWPVCIICTTRTSLITDDQFVSNARRINVALSRSKHLNFILGNKQSFTQSNLWSDIIMTCLDAGTLVKSYEFNAILKSENPIDNDPQGYDDAYIDEEQIVEDEPENVDENGEE</sequence>
<keyword evidence="4" id="KW-0067">ATP-binding</keyword>
<accession>A0A9P1ISS0</accession>
<proteinExistence type="predicted"/>
<dbReference type="Pfam" id="PF13087">
    <property type="entry name" value="AAA_12"/>
    <property type="match status" value="1"/>
</dbReference>
<dbReference type="InterPro" id="IPR050534">
    <property type="entry name" value="Coronavir_polyprotein_1ab"/>
</dbReference>
<dbReference type="GO" id="GO:0016787">
    <property type="term" value="F:hydrolase activity"/>
    <property type="evidence" value="ECO:0007669"/>
    <property type="project" value="UniProtKB-KW"/>
</dbReference>
<keyword evidence="3" id="KW-0347">Helicase</keyword>
<protein>
    <recommendedName>
        <fullName evidence="5">DNA2/NAM7 helicase-like C-terminal domain-containing protein</fullName>
    </recommendedName>
</protein>
<evidence type="ECO:0000256" key="2">
    <source>
        <dbReference type="ARBA" id="ARBA00022801"/>
    </source>
</evidence>
<evidence type="ECO:0000256" key="3">
    <source>
        <dbReference type="ARBA" id="ARBA00022806"/>
    </source>
</evidence>
<dbReference type="Proteomes" id="UP001152747">
    <property type="component" value="Unassembled WGS sequence"/>
</dbReference>
<dbReference type="PANTHER" id="PTHR43788">
    <property type="entry name" value="DNA2/NAM7 HELICASE FAMILY MEMBER"/>
    <property type="match status" value="1"/>
</dbReference>
<evidence type="ECO:0000259" key="5">
    <source>
        <dbReference type="Pfam" id="PF13087"/>
    </source>
</evidence>
<dbReference type="GO" id="GO:0043139">
    <property type="term" value="F:5'-3' DNA helicase activity"/>
    <property type="evidence" value="ECO:0007669"/>
    <property type="project" value="TreeGrafter"/>
</dbReference>
<gene>
    <name evidence="6" type="ORF">CAMP_LOCUS14052</name>
</gene>
<dbReference type="AlphaFoldDB" id="A0A9P1ISS0"/>
<dbReference type="PANTHER" id="PTHR43788:SF16">
    <property type="entry name" value="HELICASE WITH ZINC FINGER 2"/>
    <property type="match status" value="1"/>
</dbReference>
<evidence type="ECO:0000256" key="1">
    <source>
        <dbReference type="ARBA" id="ARBA00022741"/>
    </source>
</evidence>
<dbReference type="SUPFAM" id="SSF52540">
    <property type="entry name" value="P-loop containing nucleoside triphosphate hydrolases"/>
    <property type="match status" value="1"/>
</dbReference>
<evidence type="ECO:0000256" key="4">
    <source>
        <dbReference type="ARBA" id="ARBA00022840"/>
    </source>
</evidence>
<name>A0A9P1ISS0_9PELO</name>
<evidence type="ECO:0000313" key="7">
    <source>
        <dbReference type="Proteomes" id="UP001152747"/>
    </source>
</evidence>
<feature type="domain" description="DNA2/NAM7 helicase-like C-terminal" evidence="5">
    <location>
        <begin position="759"/>
        <end position="934"/>
    </location>
</feature>
<dbReference type="InterPro" id="IPR047187">
    <property type="entry name" value="SF1_C_Upf1"/>
</dbReference>
<evidence type="ECO:0000313" key="6">
    <source>
        <dbReference type="EMBL" id="CAI5451415.1"/>
    </source>
</evidence>
<dbReference type="Gene3D" id="3.40.50.300">
    <property type="entry name" value="P-loop containing nucleotide triphosphate hydrolases"/>
    <property type="match status" value="2"/>
</dbReference>
<dbReference type="OrthoDB" id="5856787at2759"/>
<reference evidence="6" key="1">
    <citation type="submission" date="2022-11" db="EMBL/GenBank/DDBJ databases">
        <authorList>
            <person name="Kikuchi T."/>
        </authorList>
    </citation>
    <scope>NUCLEOTIDE SEQUENCE</scope>
    <source>
        <strain evidence="6">PS1010</strain>
    </source>
</reference>
<keyword evidence="7" id="KW-1185">Reference proteome</keyword>
<dbReference type="GO" id="GO:0005524">
    <property type="term" value="F:ATP binding"/>
    <property type="evidence" value="ECO:0007669"/>
    <property type="project" value="UniProtKB-KW"/>
</dbReference>
<dbReference type="InterPro" id="IPR027417">
    <property type="entry name" value="P-loop_NTPase"/>
</dbReference>
<comment type="caution">
    <text evidence="6">The sequence shown here is derived from an EMBL/GenBank/DDBJ whole genome shotgun (WGS) entry which is preliminary data.</text>
</comment>
<dbReference type="CDD" id="cd18808">
    <property type="entry name" value="SF1_C_Upf1"/>
    <property type="match status" value="1"/>
</dbReference>
<keyword evidence="2" id="KW-0378">Hydrolase</keyword>
<organism evidence="6 7">
    <name type="scientific">Caenorhabditis angaria</name>
    <dbReference type="NCBI Taxonomy" id="860376"/>
    <lineage>
        <taxon>Eukaryota</taxon>
        <taxon>Metazoa</taxon>
        <taxon>Ecdysozoa</taxon>
        <taxon>Nematoda</taxon>
        <taxon>Chromadorea</taxon>
        <taxon>Rhabditida</taxon>
        <taxon>Rhabditina</taxon>
        <taxon>Rhabditomorpha</taxon>
        <taxon>Rhabditoidea</taxon>
        <taxon>Rhabditidae</taxon>
        <taxon>Peloderinae</taxon>
        <taxon>Caenorhabditis</taxon>
    </lineage>
</organism>
<keyword evidence="1" id="KW-0547">Nucleotide-binding</keyword>
<dbReference type="InterPro" id="IPR041679">
    <property type="entry name" value="DNA2/NAM7-like_C"/>
</dbReference>
<dbReference type="EMBL" id="CANHGI010000005">
    <property type="protein sequence ID" value="CAI5451415.1"/>
    <property type="molecule type" value="Genomic_DNA"/>
</dbReference>